<proteinExistence type="predicted"/>
<reference evidence="2 3" key="1">
    <citation type="submission" date="2018-10" db="EMBL/GenBank/DDBJ databases">
        <title>Iterative Subtractive Binning of Freshwater Chronoseries Metagenomes Recovers Nearly Complete Genomes from over Four Hundred Novel Species.</title>
        <authorList>
            <person name="Rodriguez-R L.M."/>
            <person name="Tsementzi D."/>
            <person name="Luo C."/>
            <person name="Konstantinidis K.T."/>
        </authorList>
    </citation>
    <scope>NUCLEOTIDE SEQUENCE [LARGE SCALE GENOMIC DNA]</scope>
    <source>
        <strain evidence="2">WB7_2B_003</strain>
    </source>
</reference>
<dbReference type="Pfam" id="PF00561">
    <property type="entry name" value="Abhydrolase_1"/>
    <property type="match status" value="1"/>
</dbReference>
<feature type="domain" description="AB hydrolase-1" evidence="1">
    <location>
        <begin position="10"/>
        <end position="258"/>
    </location>
</feature>
<evidence type="ECO:0000313" key="3">
    <source>
        <dbReference type="Proteomes" id="UP000572953"/>
    </source>
</evidence>
<dbReference type="PANTHER" id="PTHR43798:SF33">
    <property type="entry name" value="HYDROLASE, PUTATIVE (AFU_ORTHOLOGUE AFUA_2G14860)-RELATED"/>
    <property type="match status" value="1"/>
</dbReference>
<feature type="non-terminal residue" evidence="2">
    <location>
        <position position="1"/>
    </location>
</feature>
<protein>
    <submittedName>
        <fullName evidence="2">Alpha/beta hydrolase</fullName>
    </submittedName>
</protein>
<comment type="caution">
    <text evidence="2">The sequence shown here is derived from an EMBL/GenBank/DDBJ whole genome shotgun (WGS) entry which is preliminary data.</text>
</comment>
<dbReference type="SUPFAM" id="SSF53474">
    <property type="entry name" value="alpha/beta-Hydrolases"/>
    <property type="match status" value="1"/>
</dbReference>
<dbReference type="GO" id="GO:0016020">
    <property type="term" value="C:membrane"/>
    <property type="evidence" value="ECO:0007669"/>
    <property type="project" value="TreeGrafter"/>
</dbReference>
<evidence type="ECO:0000313" key="2">
    <source>
        <dbReference type="EMBL" id="NCU62950.1"/>
    </source>
</evidence>
<dbReference type="Gene3D" id="3.40.50.1820">
    <property type="entry name" value="alpha/beta hydrolase"/>
    <property type="match status" value="1"/>
</dbReference>
<dbReference type="GO" id="GO:0016787">
    <property type="term" value="F:hydrolase activity"/>
    <property type="evidence" value="ECO:0007669"/>
    <property type="project" value="UniProtKB-KW"/>
</dbReference>
<keyword evidence="2" id="KW-0378">Hydrolase</keyword>
<organism evidence="2 3">
    <name type="scientific">Candidatus Fonsibacter lacus</name>
    <dbReference type="NCBI Taxonomy" id="2576439"/>
    <lineage>
        <taxon>Bacteria</taxon>
        <taxon>Pseudomonadati</taxon>
        <taxon>Pseudomonadota</taxon>
        <taxon>Alphaproteobacteria</taxon>
        <taxon>Candidatus Pelagibacterales</taxon>
        <taxon>Candidatus Pelagibacterales incertae sedis</taxon>
        <taxon>Candidatus Fonsibacter</taxon>
    </lineage>
</organism>
<sequence>FYRIGGQGAPLVLLHGYPQNHYMWNKIADDLAKKFTVILPDLRGYGQSFVIAGDKNHLNYSKREMAKDIVQLMNKIGYKKFLLAGHDRGGRVSHRLARDHRDKVVALSVLDICPTLDMYNATDQDFATNYFHWFFLIQPKFIPENFIAKDPKAWLNYCLKKWSGGFNFKGIEKYYLKYFKNYKRIHSSCEDYRAGATIDLIHDKKDLNKKLNIPLQVLWGKNGRVGKKFKPLKVWQNYTTKKVEGKGFNCKHFVAEEAPQQTLKELVKFFSKYSDFNY</sequence>
<dbReference type="EMBL" id="RGGN01000072">
    <property type="protein sequence ID" value="NCU62950.1"/>
    <property type="molecule type" value="Genomic_DNA"/>
</dbReference>
<dbReference type="InterPro" id="IPR050266">
    <property type="entry name" value="AB_hydrolase_sf"/>
</dbReference>
<evidence type="ECO:0000259" key="1">
    <source>
        <dbReference type="Pfam" id="PF00561"/>
    </source>
</evidence>
<accession>A0A845S5K2</accession>
<dbReference type="AlphaFoldDB" id="A0A845S5K2"/>
<dbReference type="Proteomes" id="UP000572953">
    <property type="component" value="Unassembled WGS sequence"/>
</dbReference>
<name>A0A845S5K2_9PROT</name>
<dbReference type="InterPro" id="IPR029058">
    <property type="entry name" value="AB_hydrolase_fold"/>
</dbReference>
<dbReference type="PANTHER" id="PTHR43798">
    <property type="entry name" value="MONOACYLGLYCEROL LIPASE"/>
    <property type="match status" value="1"/>
</dbReference>
<gene>
    <name evidence="2" type="ORF">EBV78_02505</name>
</gene>
<dbReference type="InterPro" id="IPR000073">
    <property type="entry name" value="AB_hydrolase_1"/>
</dbReference>